<protein>
    <submittedName>
        <fullName evidence="3">Uncharacterized protein</fullName>
    </submittedName>
</protein>
<dbReference type="EMBL" id="DS113327">
    <property type="protein sequence ID" value="EAY11031.1"/>
    <property type="molecule type" value="Genomic_DNA"/>
</dbReference>
<feature type="coiled-coil region" evidence="1">
    <location>
        <begin position="235"/>
        <end position="262"/>
    </location>
</feature>
<dbReference type="AlphaFoldDB" id="A2E8J4"/>
<evidence type="ECO:0000313" key="3">
    <source>
        <dbReference type="EMBL" id="EAY11031.1"/>
    </source>
</evidence>
<dbReference type="PANTHER" id="PTHR47026">
    <property type="entry name" value="PIGMENTOSA GTPASE REGULATOR-LIKE PROTEIN, PUTATIVE-RELATED"/>
    <property type="match status" value="1"/>
</dbReference>
<feature type="compositionally biased region" description="Basic and acidic residues" evidence="2">
    <location>
        <begin position="48"/>
        <end position="58"/>
    </location>
</feature>
<keyword evidence="4" id="KW-1185">Reference proteome</keyword>
<dbReference type="InParanoid" id="A2E8J4"/>
<proteinExistence type="predicted"/>
<organism evidence="3 4">
    <name type="scientific">Trichomonas vaginalis (strain ATCC PRA-98 / G3)</name>
    <dbReference type="NCBI Taxonomy" id="412133"/>
    <lineage>
        <taxon>Eukaryota</taxon>
        <taxon>Metamonada</taxon>
        <taxon>Parabasalia</taxon>
        <taxon>Trichomonadida</taxon>
        <taxon>Trichomonadidae</taxon>
        <taxon>Trichomonas</taxon>
    </lineage>
</organism>
<dbReference type="PANTHER" id="PTHR47026:SF2">
    <property type="entry name" value="FLAGELLAR ASSOCIATED PROTEIN"/>
    <property type="match status" value="1"/>
</dbReference>
<name>A2E8J4_TRIV3</name>
<gene>
    <name evidence="3" type="ORF">TVAG_410310</name>
</gene>
<dbReference type="VEuPathDB" id="TrichDB:TVAGG3_0358720"/>
<dbReference type="VEuPathDB" id="TrichDB:TVAG_410310"/>
<evidence type="ECO:0000256" key="2">
    <source>
        <dbReference type="SAM" id="MobiDB-lite"/>
    </source>
</evidence>
<reference evidence="3" key="2">
    <citation type="journal article" date="2007" name="Science">
        <title>Draft genome sequence of the sexually transmitted pathogen Trichomonas vaginalis.</title>
        <authorList>
            <person name="Carlton J.M."/>
            <person name="Hirt R.P."/>
            <person name="Silva J.C."/>
            <person name="Delcher A.L."/>
            <person name="Schatz M."/>
            <person name="Zhao Q."/>
            <person name="Wortman J.R."/>
            <person name="Bidwell S.L."/>
            <person name="Alsmark U.C.M."/>
            <person name="Besteiro S."/>
            <person name="Sicheritz-Ponten T."/>
            <person name="Noel C.J."/>
            <person name="Dacks J.B."/>
            <person name="Foster P.G."/>
            <person name="Simillion C."/>
            <person name="Van de Peer Y."/>
            <person name="Miranda-Saavedra D."/>
            <person name="Barton G.J."/>
            <person name="Westrop G.D."/>
            <person name="Mueller S."/>
            <person name="Dessi D."/>
            <person name="Fiori P.L."/>
            <person name="Ren Q."/>
            <person name="Paulsen I."/>
            <person name="Zhang H."/>
            <person name="Bastida-Corcuera F.D."/>
            <person name="Simoes-Barbosa A."/>
            <person name="Brown M.T."/>
            <person name="Hayes R.D."/>
            <person name="Mukherjee M."/>
            <person name="Okumura C.Y."/>
            <person name="Schneider R."/>
            <person name="Smith A.J."/>
            <person name="Vanacova S."/>
            <person name="Villalvazo M."/>
            <person name="Haas B.J."/>
            <person name="Pertea M."/>
            <person name="Feldblyum T.V."/>
            <person name="Utterback T.R."/>
            <person name="Shu C.L."/>
            <person name="Osoegawa K."/>
            <person name="de Jong P.J."/>
            <person name="Hrdy I."/>
            <person name="Horvathova L."/>
            <person name="Zubacova Z."/>
            <person name="Dolezal P."/>
            <person name="Malik S.B."/>
            <person name="Logsdon J.M. Jr."/>
            <person name="Henze K."/>
            <person name="Gupta A."/>
            <person name="Wang C.C."/>
            <person name="Dunne R.L."/>
            <person name="Upcroft J.A."/>
            <person name="Upcroft P."/>
            <person name="White O."/>
            <person name="Salzberg S.L."/>
            <person name="Tang P."/>
            <person name="Chiu C.-H."/>
            <person name="Lee Y.-S."/>
            <person name="Embley T.M."/>
            <person name="Coombs G.H."/>
            <person name="Mottram J.C."/>
            <person name="Tachezy J."/>
            <person name="Fraser-Liggett C.M."/>
            <person name="Johnson P.J."/>
        </authorList>
    </citation>
    <scope>NUCLEOTIDE SEQUENCE [LARGE SCALE GENOMIC DNA]</scope>
    <source>
        <strain evidence="3">G3</strain>
    </source>
</reference>
<dbReference type="RefSeq" id="XP_001323254.1">
    <property type="nucleotide sequence ID" value="XM_001323219.1"/>
</dbReference>
<keyword evidence="1" id="KW-0175">Coiled coil</keyword>
<evidence type="ECO:0000256" key="1">
    <source>
        <dbReference type="SAM" id="Coils"/>
    </source>
</evidence>
<dbReference type="OrthoDB" id="10674460at2759"/>
<dbReference type="KEGG" id="tva:4768970"/>
<dbReference type="SMR" id="A2E8J4"/>
<reference evidence="3" key="1">
    <citation type="submission" date="2006-10" db="EMBL/GenBank/DDBJ databases">
        <authorList>
            <person name="Amadeo P."/>
            <person name="Zhao Q."/>
            <person name="Wortman J."/>
            <person name="Fraser-Liggett C."/>
            <person name="Carlton J."/>
        </authorList>
    </citation>
    <scope>NUCLEOTIDE SEQUENCE</scope>
    <source>
        <strain evidence="3">G3</strain>
    </source>
</reference>
<sequence length="378" mass="44809">MSFSRSEEYQDAYIKELDARLAALENNEFFLPTPPKTSKSSARRPRKQNKDSAERDLKAVSAPTSARRNRVRRHNQFTQQDIQKFLNCAYEKKPLWNLEPEQYEQVLSILKQQKKDAVAKKRFVDSMESQEAIEYVNNHYKNAIKEEGEQEIDSEFQGKMDTYYESLKKFDDETKDLEEKFLIKKRKAKDLIVESQKDDLLDLQEYWSSPAKQRLYNRASNQLVNLRKRQIDEVNLNNLAEAARLQKHISRLEREESRTNSEAWQLDYNQALDKLQQKHKRELETFEFQSNIQFTSLKQKRETLRRRFLYRKANLEHKKEQDKATSLFGASATKRIQRNISASTSLKKTEKILDRALDNVYKDISSIRLKPIVFKVPK</sequence>
<evidence type="ECO:0000313" key="4">
    <source>
        <dbReference type="Proteomes" id="UP000001542"/>
    </source>
</evidence>
<dbReference type="Proteomes" id="UP000001542">
    <property type="component" value="Unassembled WGS sequence"/>
</dbReference>
<accession>A2E8J4</accession>
<feature type="region of interest" description="Disordered" evidence="2">
    <location>
        <begin position="28"/>
        <end position="74"/>
    </location>
</feature>